<dbReference type="PROSITE" id="PS51257">
    <property type="entry name" value="PROKAR_LIPOPROTEIN"/>
    <property type="match status" value="1"/>
</dbReference>
<sequence length="239" mass="27384">MNSKIFLLAAALFVACSDDSSSTAPVNNSPINNPVGYTYTNCLQTVFDYKRSTLSIYDKDYHGLVPDSLYMDKGSASNRGKSIYIYKAYWTGTHLDSAYEANLRNGEWTYQTTVRTQEPTVVHEGNIWTITETVGDVSSTMTIYFDGDSLATTSTDEDGEFTITYVMKTDTIFRIDYNEIIVMDENDKNTCYRKEHRGDIWYTWNRYETGVKDGMVILTDTHTEDGEDRKTGTYFFLYR</sequence>
<dbReference type="EMBL" id="UHJL01000002">
    <property type="protein sequence ID" value="SUQ24612.1"/>
    <property type="molecule type" value="Genomic_DNA"/>
</dbReference>
<reference evidence="1 2" key="1">
    <citation type="submission" date="2017-08" db="EMBL/GenBank/DDBJ databases">
        <authorList>
            <person name="de Groot N.N."/>
        </authorList>
    </citation>
    <scope>NUCLEOTIDE SEQUENCE [LARGE SCALE GENOMIC DNA]</scope>
    <source>
        <strain evidence="1 2">HM2</strain>
    </source>
</reference>
<evidence type="ECO:0000313" key="2">
    <source>
        <dbReference type="Proteomes" id="UP000255423"/>
    </source>
</evidence>
<dbReference type="AlphaFoldDB" id="A0A380S5V6"/>
<accession>A0A380S5V6</accession>
<gene>
    <name evidence="1" type="ORF">SAMN05661053_2020</name>
</gene>
<name>A0A380S5V6_FIBSU</name>
<protein>
    <recommendedName>
        <fullName evidence="3">Lipoprotein</fullName>
    </recommendedName>
</protein>
<evidence type="ECO:0008006" key="3">
    <source>
        <dbReference type="Google" id="ProtNLM"/>
    </source>
</evidence>
<dbReference type="Proteomes" id="UP000255423">
    <property type="component" value="Unassembled WGS sequence"/>
</dbReference>
<evidence type="ECO:0000313" key="1">
    <source>
        <dbReference type="EMBL" id="SUQ24612.1"/>
    </source>
</evidence>
<organism evidence="1 2">
    <name type="scientific">Fibrobacter succinogenes</name>
    <name type="common">Bacteroides succinogenes</name>
    <dbReference type="NCBI Taxonomy" id="833"/>
    <lineage>
        <taxon>Bacteria</taxon>
        <taxon>Pseudomonadati</taxon>
        <taxon>Fibrobacterota</taxon>
        <taxon>Fibrobacteria</taxon>
        <taxon>Fibrobacterales</taxon>
        <taxon>Fibrobacteraceae</taxon>
        <taxon>Fibrobacter</taxon>
    </lineage>
</organism>
<proteinExistence type="predicted"/>